<evidence type="ECO:0008006" key="3">
    <source>
        <dbReference type="Google" id="ProtNLM"/>
    </source>
</evidence>
<protein>
    <recommendedName>
        <fullName evidence="3">TLDc domain-containing protein</fullName>
    </recommendedName>
</protein>
<comment type="caution">
    <text evidence="1">The sequence shown here is derived from an EMBL/GenBank/DDBJ whole genome shotgun (WGS) entry which is preliminary data.</text>
</comment>
<gene>
    <name evidence="1" type="ORF">RhiirA4_405670</name>
</gene>
<dbReference type="AlphaFoldDB" id="A0A2I1GSM7"/>
<organism evidence="1 2">
    <name type="scientific">Rhizophagus irregularis</name>
    <dbReference type="NCBI Taxonomy" id="588596"/>
    <lineage>
        <taxon>Eukaryota</taxon>
        <taxon>Fungi</taxon>
        <taxon>Fungi incertae sedis</taxon>
        <taxon>Mucoromycota</taxon>
        <taxon>Glomeromycotina</taxon>
        <taxon>Glomeromycetes</taxon>
        <taxon>Glomerales</taxon>
        <taxon>Glomeraceae</taxon>
        <taxon>Rhizophagus</taxon>
    </lineage>
</organism>
<evidence type="ECO:0000313" key="1">
    <source>
        <dbReference type="EMBL" id="PKY49619.1"/>
    </source>
</evidence>
<evidence type="ECO:0000313" key="2">
    <source>
        <dbReference type="Proteomes" id="UP000234323"/>
    </source>
</evidence>
<accession>A0A2I1GSM7</accession>
<keyword evidence="2" id="KW-1185">Reference proteome</keyword>
<reference evidence="1 2" key="1">
    <citation type="submission" date="2015-10" db="EMBL/GenBank/DDBJ databases">
        <title>Genome analyses suggest a sexual origin of heterokaryosis in a supposedly ancient asexual fungus.</title>
        <authorList>
            <person name="Ropars J."/>
            <person name="Sedzielewska K."/>
            <person name="Noel J."/>
            <person name="Charron P."/>
            <person name="Farinelli L."/>
            <person name="Marton T."/>
            <person name="Kruger M."/>
            <person name="Pelin A."/>
            <person name="Brachmann A."/>
            <person name="Corradi N."/>
        </authorList>
    </citation>
    <scope>NUCLEOTIDE SEQUENCE [LARGE SCALE GENOMIC DNA]</scope>
    <source>
        <strain evidence="1 2">A4</strain>
    </source>
</reference>
<sequence>MDERYAILNSLNVGPSFGGGDLSILSAYGNICKKNFYEYPIRKTEIFSVEECEVFQIA</sequence>
<dbReference type="Proteomes" id="UP000234323">
    <property type="component" value="Unassembled WGS sequence"/>
</dbReference>
<dbReference type="EMBL" id="LLXI01000765">
    <property type="protein sequence ID" value="PKY49619.1"/>
    <property type="molecule type" value="Genomic_DNA"/>
</dbReference>
<proteinExistence type="predicted"/>
<name>A0A2I1GSM7_9GLOM</name>